<evidence type="ECO:0000259" key="7">
    <source>
        <dbReference type="PROSITE" id="PS50011"/>
    </source>
</evidence>
<evidence type="ECO:0000256" key="5">
    <source>
        <dbReference type="ARBA" id="ARBA00022777"/>
    </source>
</evidence>
<protein>
    <recommendedName>
        <fullName evidence="1">non-specific serine/threonine protein kinase</fullName>
        <ecNumber evidence="1">2.7.11.1</ecNumber>
    </recommendedName>
</protein>
<keyword evidence="2" id="KW-0723">Serine/threonine-protein kinase</keyword>
<dbReference type="SUPFAM" id="SSF56112">
    <property type="entry name" value="Protein kinase-like (PK-like)"/>
    <property type="match status" value="1"/>
</dbReference>
<dbReference type="InterPro" id="IPR000719">
    <property type="entry name" value="Prot_kinase_dom"/>
</dbReference>
<feature type="domain" description="Protein kinase" evidence="7">
    <location>
        <begin position="10"/>
        <end position="256"/>
    </location>
</feature>
<evidence type="ECO:0000256" key="2">
    <source>
        <dbReference type="ARBA" id="ARBA00022527"/>
    </source>
</evidence>
<keyword evidence="9" id="KW-1185">Reference proteome</keyword>
<dbReference type="EMBL" id="BAAARW010000012">
    <property type="protein sequence ID" value="GAA2420144.1"/>
    <property type="molecule type" value="Genomic_DNA"/>
</dbReference>
<dbReference type="Gene3D" id="3.30.200.20">
    <property type="entry name" value="Phosphorylase Kinase, domain 1"/>
    <property type="match status" value="1"/>
</dbReference>
<comment type="caution">
    <text evidence="8">The sequence shown here is derived from an EMBL/GenBank/DDBJ whole genome shotgun (WGS) entry which is preliminary data.</text>
</comment>
<evidence type="ECO:0000256" key="1">
    <source>
        <dbReference type="ARBA" id="ARBA00012513"/>
    </source>
</evidence>
<evidence type="ECO:0000313" key="9">
    <source>
        <dbReference type="Proteomes" id="UP001501231"/>
    </source>
</evidence>
<dbReference type="Pfam" id="PF00069">
    <property type="entry name" value="Pkinase"/>
    <property type="match status" value="1"/>
</dbReference>
<dbReference type="Gene3D" id="1.10.510.10">
    <property type="entry name" value="Transferase(Phosphotransferase) domain 1"/>
    <property type="match status" value="1"/>
</dbReference>
<name>A0ABN3J1P0_9ACTN</name>
<dbReference type="PANTHER" id="PTHR43289:SF6">
    <property type="entry name" value="SERINE_THREONINE-PROTEIN KINASE NEKL-3"/>
    <property type="match status" value="1"/>
</dbReference>
<dbReference type="RefSeq" id="WP_344589959.1">
    <property type="nucleotide sequence ID" value="NZ_BAAARW010000012.1"/>
</dbReference>
<keyword evidence="3" id="KW-0808">Transferase</keyword>
<dbReference type="PROSITE" id="PS50011">
    <property type="entry name" value="PROTEIN_KINASE_DOM"/>
    <property type="match status" value="1"/>
</dbReference>
<dbReference type="InterPro" id="IPR008271">
    <property type="entry name" value="Ser/Thr_kinase_AS"/>
</dbReference>
<keyword evidence="5" id="KW-0418">Kinase</keyword>
<proteinExistence type="predicted"/>
<evidence type="ECO:0000256" key="4">
    <source>
        <dbReference type="ARBA" id="ARBA00022741"/>
    </source>
</evidence>
<gene>
    <name evidence="8" type="ORF">GCM10010191_34200</name>
</gene>
<dbReference type="Proteomes" id="UP001501231">
    <property type="component" value="Unassembled WGS sequence"/>
</dbReference>
<dbReference type="InterPro" id="IPR011009">
    <property type="entry name" value="Kinase-like_dom_sf"/>
</dbReference>
<evidence type="ECO:0000256" key="6">
    <source>
        <dbReference type="ARBA" id="ARBA00022840"/>
    </source>
</evidence>
<evidence type="ECO:0000313" key="8">
    <source>
        <dbReference type="EMBL" id="GAA2420144.1"/>
    </source>
</evidence>
<keyword evidence="4" id="KW-0547">Nucleotide-binding</keyword>
<dbReference type="PROSITE" id="PS00108">
    <property type="entry name" value="PROTEIN_KINASE_ST"/>
    <property type="match status" value="1"/>
</dbReference>
<dbReference type="EC" id="2.7.11.1" evidence="1"/>
<organism evidence="8 9">
    <name type="scientific">Actinomadura vinacea</name>
    <dbReference type="NCBI Taxonomy" id="115336"/>
    <lineage>
        <taxon>Bacteria</taxon>
        <taxon>Bacillati</taxon>
        <taxon>Actinomycetota</taxon>
        <taxon>Actinomycetes</taxon>
        <taxon>Streptosporangiales</taxon>
        <taxon>Thermomonosporaceae</taxon>
        <taxon>Actinomadura</taxon>
    </lineage>
</organism>
<evidence type="ECO:0000256" key="3">
    <source>
        <dbReference type="ARBA" id="ARBA00022679"/>
    </source>
</evidence>
<sequence length="609" mass="62574">MSENWRVDGFTEVRELGAGAQGRVVLARHDTAGTPVAIKYLTRRDGDGTAIERLREEAVMLGKVTDPHVVRLYRFVTAEHGAALVMEAVNGVALKEILARHGALGPEAALTVLKGSLLGLAAAHGVGVVHRDYKPANVVVQSDGLSKLIDFGIAGLPGEESRAGTPAYMAPEQWLGEPASPATDVYAATCVFFECVTGRRPYAAGEGLGALREGHLNAAVPVEAVPGPVRDLVRRGMAKGAAERPPGAAEFVTELETAATSAYGPGWEQRGIRALAGAAVALAALFPLVAAGLAPSASGVAGTAAATGTAAGGTAAGTASGASGGGIFAAASTKIVATVAVTTLAAGGVGAYAAGTRDDGPPAAVRPALVSARVVTADQAAGGGAAAATQQYVAISGHRDKALERRINAALRAASDRELAKYRKEYAGRPDVQEVTASAEVTLKTGRLISAAYLFGVTPVPDGMGNWVKNATSNATIVIDLVTGRTLGPGELFTAAALTPDGLARLAARLKPYDKNRCLSPTPFPGERLKPFRIRPADLQRTGSPIQVALAPREVRFDIAVERLDMTMAGEVCQAAVADVPLDRLADLMVPRVVTEMRAATPTPRPSPS</sequence>
<dbReference type="CDD" id="cd14014">
    <property type="entry name" value="STKc_PknB_like"/>
    <property type="match status" value="1"/>
</dbReference>
<accession>A0ABN3J1P0</accession>
<reference evidence="8 9" key="1">
    <citation type="journal article" date="2019" name="Int. J. Syst. Evol. Microbiol.">
        <title>The Global Catalogue of Microorganisms (GCM) 10K type strain sequencing project: providing services to taxonomists for standard genome sequencing and annotation.</title>
        <authorList>
            <consortium name="The Broad Institute Genomics Platform"/>
            <consortium name="The Broad Institute Genome Sequencing Center for Infectious Disease"/>
            <person name="Wu L."/>
            <person name="Ma J."/>
        </authorList>
    </citation>
    <scope>NUCLEOTIDE SEQUENCE [LARGE SCALE GENOMIC DNA]</scope>
    <source>
        <strain evidence="8 9">JCM 3325</strain>
    </source>
</reference>
<keyword evidence="6" id="KW-0067">ATP-binding</keyword>
<dbReference type="PANTHER" id="PTHR43289">
    <property type="entry name" value="MITOGEN-ACTIVATED PROTEIN KINASE KINASE KINASE 20-RELATED"/>
    <property type="match status" value="1"/>
</dbReference>